<comment type="caution">
    <text evidence="1">The sequence shown here is derived from an EMBL/GenBank/DDBJ whole genome shotgun (WGS) entry which is preliminary data.</text>
</comment>
<reference evidence="2" key="1">
    <citation type="journal article" date="2019" name="Int. J. Syst. Evol. Microbiol.">
        <title>The Global Catalogue of Microorganisms (GCM) 10K type strain sequencing project: providing services to taxonomists for standard genome sequencing and annotation.</title>
        <authorList>
            <consortium name="The Broad Institute Genomics Platform"/>
            <consortium name="The Broad Institute Genome Sequencing Center for Infectious Disease"/>
            <person name="Wu L."/>
            <person name="Ma J."/>
        </authorList>
    </citation>
    <scope>NUCLEOTIDE SEQUENCE [LARGE SCALE GENOMIC DNA]</scope>
    <source>
        <strain evidence="2">CCM 7224</strain>
    </source>
</reference>
<gene>
    <name evidence="1" type="ORF">ACFPFX_12485</name>
</gene>
<proteinExistence type="predicted"/>
<dbReference type="Pfam" id="PF20199">
    <property type="entry name" value="RepSA"/>
    <property type="match status" value="1"/>
</dbReference>
<name>A0ABV9UN33_9ACTN</name>
<dbReference type="Proteomes" id="UP001595834">
    <property type="component" value="Unassembled WGS sequence"/>
</dbReference>
<accession>A0ABV9UN33</accession>
<dbReference type="InterPro" id="IPR046828">
    <property type="entry name" value="RepSA"/>
</dbReference>
<evidence type="ECO:0000313" key="2">
    <source>
        <dbReference type="Proteomes" id="UP001595834"/>
    </source>
</evidence>
<sequence>MPAVREYPSTHEARRAALAIAAYERTLSLTERDLIRMITDPGFARWREQIEGVGGCSHPIYLAGHTTTRNNAGEVLHHYDTRGEPGERLAVRCRNRRATVCEPCSRLHSGDTFHLVRSGLLGGKGVQERVQLHPRLFVTLTAPSFGAVHRATGDTDQVCRPRRASEQCEHGRPRGCSHRHPDSDTAVGQPLCPDCYDYPGHVLWHASAGRLWNRYCHTVRRHLATAAGVPQTRLKDHLTLAFAKVAEYQKRGAVHFHAVVRLDGPDGPDSPPPSWATAELLDAAVRSAADAVEVRTPYADAVGERVVRFGTQLDAHPIRSTAFADESVVTDDAVAAYVAKYVSKSVGDAGGIDHRIRHYSAITCAPVNAHVRALMATCWRLGFLPELEELRLQAWAHTLGYRGHIITKSRHYSTTYGALRLARAVHNRGGTLADWDGDPGVITESAWHYVGSGYTLAEAECAAGIATEQALYRELIDEIRAVGEWRQ</sequence>
<protein>
    <submittedName>
        <fullName evidence="1">Replication initiator</fullName>
    </submittedName>
</protein>
<keyword evidence="2" id="KW-1185">Reference proteome</keyword>
<dbReference type="EMBL" id="JBHSIZ010000015">
    <property type="protein sequence ID" value="MFC4957106.1"/>
    <property type="molecule type" value="Genomic_DNA"/>
</dbReference>
<dbReference type="RefSeq" id="WP_381226571.1">
    <property type="nucleotide sequence ID" value="NZ_BAAASQ010000051.1"/>
</dbReference>
<evidence type="ECO:0000313" key="1">
    <source>
        <dbReference type="EMBL" id="MFC4957106.1"/>
    </source>
</evidence>
<organism evidence="1 2">
    <name type="scientific">Streptomyces mauvecolor</name>
    <dbReference type="NCBI Taxonomy" id="58345"/>
    <lineage>
        <taxon>Bacteria</taxon>
        <taxon>Bacillati</taxon>
        <taxon>Actinomycetota</taxon>
        <taxon>Actinomycetes</taxon>
        <taxon>Kitasatosporales</taxon>
        <taxon>Streptomycetaceae</taxon>
        <taxon>Streptomyces</taxon>
    </lineage>
</organism>